<dbReference type="GO" id="GO:0005840">
    <property type="term" value="C:ribosome"/>
    <property type="evidence" value="ECO:0007669"/>
    <property type="project" value="UniProtKB-KW"/>
</dbReference>
<dbReference type="GO" id="GO:0006412">
    <property type="term" value="P:translation"/>
    <property type="evidence" value="ECO:0007669"/>
    <property type="project" value="UniProtKB-UniRule"/>
</dbReference>
<comment type="similarity">
    <text evidence="2 6">Belongs to the universal ribosomal protein uL24 family.</text>
</comment>
<geneLocation type="chloroplast" evidence="8"/>
<dbReference type="Pfam" id="PF00467">
    <property type="entry name" value="KOW"/>
    <property type="match status" value="1"/>
</dbReference>
<keyword evidence="3 6" id="KW-0689">Ribosomal protein</keyword>
<dbReference type="Pfam" id="PF17136">
    <property type="entry name" value="ribosomal_L24"/>
    <property type="match status" value="1"/>
</dbReference>
<dbReference type="Gene3D" id="2.30.30.30">
    <property type="match status" value="1"/>
</dbReference>
<evidence type="ECO:0000259" key="7">
    <source>
        <dbReference type="SMART" id="SM00739"/>
    </source>
</evidence>
<evidence type="ECO:0000256" key="6">
    <source>
        <dbReference type="HAMAP-Rule" id="MF_01326"/>
    </source>
</evidence>
<dbReference type="HAMAP" id="MF_01326_B">
    <property type="entry name" value="Ribosomal_uL24_B"/>
    <property type="match status" value="1"/>
</dbReference>
<accession>A0A1Z1MS33</accession>
<gene>
    <name evidence="6 8" type="primary">rpl24</name>
</gene>
<dbReference type="InterPro" id="IPR008991">
    <property type="entry name" value="Translation_prot_SH3-like_sf"/>
</dbReference>
<dbReference type="GO" id="GO:0003735">
    <property type="term" value="F:structural constituent of ribosome"/>
    <property type="evidence" value="ECO:0007669"/>
    <property type="project" value="InterPro"/>
</dbReference>
<dbReference type="InterPro" id="IPR041988">
    <property type="entry name" value="Ribosomal_uL24_KOW"/>
</dbReference>
<protein>
    <recommendedName>
        <fullName evidence="5 6">Large ribosomal subunit protein uL24c</fullName>
    </recommendedName>
</protein>
<dbReference type="AlphaFoldDB" id="A0A1Z1MS33"/>
<comment type="subcellular location">
    <subcellularLocation>
        <location evidence="6">Plastid</location>
        <location evidence="6">Chloroplast</location>
    </subcellularLocation>
</comment>
<evidence type="ECO:0000256" key="1">
    <source>
        <dbReference type="ARBA" id="ARBA00004072"/>
    </source>
</evidence>
<sequence length="76" mass="8619">MKKYKIKVKKGNTVKVISGKHKGQTGIVKEIINNKNKIVVEKINIQTKHTKAKQSEDKGIIQQIEGPIHYSNIKII</sequence>
<organism evidence="8">
    <name type="scientific">Palisada sp</name>
    <dbReference type="NCBI Taxonomy" id="1955416"/>
    <lineage>
        <taxon>Eukaryota</taxon>
        <taxon>Rhodophyta</taxon>
        <taxon>Florideophyceae</taxon>
        <taxon>Rhodymeniophycidae</taxon>
        <taxon>Ceramiales</taxon>
        <taxon>Rhodomelaceae</taxon>
        <taxon>Laurencieae</taxon>
        <taxon>Palisada</taxon>
    </lineage>
</organism>
<evidence type="ECO:0000256" key="3">
    <source>
        <dbReference type="ARBA" id="ARBA00022980"/>
    </source>
</evidence>
<evidence type="ECO:0000313" key="8">
    <source>
        <dbReference type="EMBL" id="ARW68756.1"/>
    </source>
</evidence>
<keyword evidence="8" id="KW-0934">Plastid</keyword>
<evidence type="ECO:0000256" key="4">
    <source>
        <dbReference type="ARBA" id="ARBA00023274"/>
    </source>
</evidence>
<dbReference type="InterPro" id="IPR003256">
    <property type="entry name" value="Ribosomal_uL24"/>
</dbReference>
<comment type="subunit">
    <text evidence="6">Part of the 50S ribosomal subunit.</text>
</comment>
<dbReference type="GO" id="GO:0009507">
    <property type="term" value="C:chloroplast"/>
    <property type="evidence" value="ECO:0007669"/>
    <property type="project" value="UniProtKB-SubCell"/>
</dbReference>
<evidence type="ECO:0000256" key="2">
    <source>
        <dbReference type="ARBA" id="ARBA00010618"/>
    </source>
</evidence>
<name>A0A1Z1MS33_9FLOR</name>
<keyword evidence="8" id="KW-0150">Chloroplast</keyword>
<reference evidence="8" key="1">
    <citation type="journal article" date="2017" name="J. Phycol.">
        <title>Analysis of chloroplast genomes and a supermatrix inform reclassification of the Rhodomelaceae (Rhodophyta).</title>
        <authorList>
            <person name="Diaz-Tapia P."/>
            <person name="Maggs C.A."/>
            <person name="West J.A."/>
            <person name="Verbruggen H."/>
        </authorList>
    </citation>
    <scope>NUCLEOTIDE SEQUENCE</scope>
    <source>
        <strain evidence="8">PD1686</strain>
    </source>
</reference>
<dbReference type="InterPro" id="IPR005824">
    <property type="entry name" value="KOW"/>
</dbReference>
<dbReference type="GO" id="GO:1990904">
    <property type="term" value="C:ribonucleoprotein complex"/>
    <property type="evidence" value="ECO:0007669"/>
    <property type="project" value="UniProtKB-KW"/>
</dbReference>
<dbReference type="NCBIfam" id="TIGR01079">
    <property type="entry name" value="rplX_bact"/>
    <property type="match status" value="1"/>
</dbReference>
<dbReference type="EMBL" id="MF101453">
    <property type="protein sequence ID" value="ARW68756.1"/>
    <property type="molecule type" value="Genomic_DNA"/>
</dbReference>
<dbReference type="SMART" id="SM00739">
    <property type="entry name" value="KOW"/>
    <property type="match status" value="1"/>
</dbReference>
<keyword evidence="6" id="KW-0699">rRNA-binding</keyword>
<feature type="domain" description="KOW" evidence="7">
    <location>
        <begin position="7"/>
        <end position="34"/>
    </location>
</feature>
<keyword evidence="6" id="KW-0694">RNA-binding</keyword>
<proteinExistence type="inferred from homology"/>
<keyword evidence="4 6" id="KW-0687">Ribonucleoprotein</keyword>
<evidence type="ECO:0000256" key="5">
    <source>
        <dbReference type="ARBA" id="ARBA00035282"/>
    </source>
</evidence>
<dbReference type="PANTHER" id="PTHR12903">
    <property type="entry name" value="MITOCHONDRIAL RIBOSOMAL PROTEIN L24"/>
    <property type="match status" value="1"/>
</dbReference>
<dbReference type="GO" id="GO:0019843">
    <property type="term" value="F:rRNA binding"/>
    <property type="evidence" value="ECO:0007669"/>
    <property type="project" value="UniProtKB-UniRule"/>
</dbReference>
<dbReference type="CDD" id="cd06089">
    <property type="entry name" value="KOW_RPL26"/>
    <property type="match status" value="1"/>
</dbReference>
<dbReference type="InterPro" id="IPR057264">
    <property type="entry name" value="Ribosomal_uL24_C"/>
</dbReference>
<dbReference type="InterPro" id="IPR014722">
    <property type="entry name" value="Rib_uL2_dom2"/>
</dbReference>
<dbReference type="SUPFAM" id="SSF50104">
    <property type="entry name" value="Translation proteins SH3-like domain"/>
    <property type="match status" value="1"/>
</dbReference>
<comment type="function">
    <text evidence="1 6">One of two assembly initiator proteins, it binds directly to the 5'-end of the 23S rRNA, where it nucleates assembly of the 50S subunit.</text>
</comment>